<dbReference type="EMBL" id="CP060828">
    <property type="protein sequence ID" value="QNP68178.1"/>
    <property type="molecule type" value="Genomic_DNA"/>
</dbReference>
<protein>
    <submittedName>
        <fullName evidence="1">Uncharacterized protein</fullName>
    </submittedName>
</protein>
<organism evidence="1 2">
    <name type="scientific">Streptomyces roseirectus</name>
    <dbReference type="NCBI Taxonomy" id="2768066"/>
    <lineage>
        <taxon>Bacteria</taxon>
        <taxon>Bacillati</taxon>
        <taxon>Actinomycetota</taxon>
        <taxon>Actinomycetes</taxon>
        <taxon>Kitasatosporales</taxon>
        <taxon>Streptomycetaceae</taxon>
        <taxon>Streptomyces</taxon>
    </lineage>
</organism>
<accession>A0A7H0I5W2</accession>
<dbReference type="KEGG" id="sroi:IAG44_00980"/>
<evidence type="ECO:0000313" key="1">
    <source>
        <dbReference type="EMBL" id="QNP68178.1"/>
    </source>
</evidence>
<dbReference type="Proteomes" id="UP000516052">
    <property type="component" value="Chromosome"/>
</dbReference>
<dbReference type="InterPro" id="IPR029058">
    <property type="entry name" value="AB_hydrolase_fold"/>
</dbReference>
<evidence type="ECO:0000313" key="2">
    <source>
        <dbReference type="Proteomes" id="UP000516052"/>
    </source>
</evidence>
<name>A0A7H0I5W2_9ACTN</name>
<dbReference type="SUPFAM" id="SSF53474">
    <property type="entry name" value="alpha/beta-Hydrolases"/>
    <property type="match status" value="1"/>
</dbReference>
<dbReference type="AlphaFoldDB" id="A0A7H0I5W2"/>
<sequence length="174" mass="19057">MCGTCRDETVYSSLFGPPDIFRIGDAGLRRELGRTYQGAELDRFIGVFRASRPDAAPARLCFAITTSPIRRDAIKVAEAKAARRAAPVFMDQLACPSPTLVPGTDFPIGSPHASDIALEFAHADQDPGSLLNADRSPAWPACTPAGRATMWLDAECRIVRDPDRAERLYWHSVR</sequence>
<reference evidence="1 2" key="1">
    <citation type="submission" date="2020-08" db="EMBL/GenBank/DDBJ databases">
        <title>A novel species.</title>
        <authorList>
            <person name="Gao J."/>
        </authorList>
    </citation>
    <scope>NUCLEOTIDE SEQUENCE [LARGE SCALE GENOMIC DNA]</scope>
    <source>
        <strain evidence="1 2">CRXT-G-22</strain>
    </source>
</reference>
<gene>
    <name evidence="1" type="ORF">IAG44_00980</name>
</gene>
<keyword evidence="2" id="KW-1185">Reference proteome</keyword>
<dbReference type="RefSeq" id="WP_187745221.1">
    <property type="nucleotide sequence ID" value="NZ_CP060828.1"/>
</dbReference>
<proteinExistence type="predicted"/>